<evidence type="ECO:0000256" key="1">
    <source>
        <dbReference type="SAM" id="Phobius"/>
    </source>
</evidence>
<dbReference type="EMBL" id="CP122962">
    <property type="protein sequence ID" value="WGM60400.1"/>
    <property type="molecule type" value="Genomic_DNA"/>
</dbReference>
<feature type="transmembrane region" description="Helical" evidence="1">
    <location>
        <begin position="12"/>
        <end position="32"/>
    </location>
</feature>
<protein>
    <submittedName>
        <fullName evidence="2">Uncharacterized protein</fullName>
    </submittedName>
</protein>
<accession>A0AAF0K8N2</accession>
<keyword evidence="1" id="KW-1133">Transmembrane helix</keyword>
<proteinExistence type="predicted"/>
<sequence>MLTLPQLPTDKLYKLATLGGLAMFLGGLYLAYSGDFKYEETGNGLYTRNVILNDHLIDVGLSPQPLPDDLTDENPIDRYKAYRDLIRTLPITHSKREELRAANEELLVGRLAIRQRVTLSEGMHNNIWVLLLSGGSLFILGILWWGLEERYRLTIEHNRHLEAHYFKMLELLPKRDT</sequence>
<reference evidence="2" key="1">
    <citation type="submission" date="2019-04" db="EMBL/GenBank/DDBJ databases">
        <authorList>
            <person name="Chiang H.-Y."/>
            <person name="Huang Y.-Y."/>
            <person name="Chou L."/>
            <person name="Lai E.-M."/>
            <person name="Kuo C.-H."/>
        </authorList>
    </citation>
    <scope>NUCLEOTIDE SEQUENCE</scope>
    <source>
        <strain evidence="2">CFBP5506</strain>
    </source>
</reference>
<evidence type="ECO:0000313" key="2">
    <source>
        <dbReference type="EMBL" id="WGM60400.1"/>
    </source>
</evidence>
<name>A0AAF0K8N2_AGRTU</name>
<organism evidence="2 3">
    <name type="scientific">Agrobacterium tumefaciens</name>
    <dbReference type="NCBI Taxonomy" id="358"/>
    <lineage>
        <taxon>Bacteria</taxon>
        <taxon>Pseudomonadati</taxon>
        <taxon>Pseudomonadota</taxon>
        <taxon>Alphaproteobacteria</taxon>
        <taxon>Hyphomicrobiales</taxon>
        <taxon>Rhizobiaceae</taxon>
        <taxon>Rhizobium/Agrobacterium group</taxon>
        <taxon>Agrobacterium</taxon>
        <taxon>Agrobacterium tumefaciens complex</taxon>
    </lineage>
</organism>
<evidence type="ECO:0000313" key="3">
    <source>
        <dbReference type="Proteomes" id="UP000305410"/>
    </source>
</evidence>
<keyword evidence="1" id="KW-0812">Transmembrane</keyword>
<feature type="transmembrane region" description="Helical" evidence="1">
    <location>
        <begin position="127"/>
        <end position="147"/>
    </location>
</feature>
<dbReference type="RefSeq" id="WP_080790648.1">
    <property type="nucleotide sequence ID" value="NZ_CP122962.1"/>
</dbReference>
<gene>
    <name evidence="2" type="ORF">CFBP5506_06095</name>
</gene>
<reference evidence="2" key="2">
    <citation type="submission" date="2023-04" db="EMBL/GenBank/DDBJ databases">
        <title>Complete genome sequence of Agrobacterium salinitolerans CFBP5506.</title>
        <authorList>
            <person name="Yen H.-C."/>
            <person name="Yan X.-H."/>
            <person name="Lai E.-M."/>
            <person name="Kuo C.-H."/>
        </authorList>
    </citation>
    <scope>NUCLEOTIDE SEQUENCE</scope>
    <source>
        <strain evidence="2">CFBP5506</strain>
    </source>
</reference>
<dbReference type="Proteomes" id="UP000305410">
    <property type="component" value="Chromosome Circular"/>
</dbReference>
<dbReference type="AlphaFoldDB" id="A0AAF0K8N2"/>
<keyword evidence="1" id="KW-0472">Membrane</keyword>